<gene>
    <name evidence="3" type="ORF">EV146_10233</name>
</gene>
<evidence type="ECO:0000313" key="4">
    <source>
        <dbReference type="Proteomes" id="UP000295689"/>
    </source>
</evidence>
<evidence type="ECO:0000313" key="3">
    <source>
        <dbReference type="EMBL" id="TCN27092.1"/>
    </source>
</evidence>
<dbReference type="InterPro" id="IPR047194">
    <property type="entry name" value="CwlT-like_lysozyme"/>
</dbReference>
<dbReference type="RefSeq" id="WP_132001585.1">
    <property type="nucleotide sequence ID" value="NZ_JABUHM010000001.1"/>
</dbReference>
<dbReference type="GO" id="GO:0016052">
    <property type="term" value="P:carbohydrate catabolic process"/>
    <property type="evidence" value="ECO:0007669"/>
    <property type="project" value="TreeGrafter"/>
</dbReference>
<feature type="region of interest" description="Disordered" evidence="1">
    <location>
        <begin position="87"/>
        <end position="108"/>
    </location>
</feature>
<dbReference type="AlphaFoldDB" id="A0A4R2BKM6"/>
<name>A0A4R2BKM6_9BACI</name>
<dbReference type="CDD" id="cd16891">
    <property type="entry name" value="CwlT-like"/>
    <property type="match status" value="1"/>
</dbReference>
<dbReference type="Pfam" id="PF13702">
    <property type="entry name" value="Lysozyme_like"/>
    <property type="match status" value="1"/>
</dbReference>
<dbReference type="SUPFAM" id="SSF53955">
    <property type="entry name" value="Lysozyme-like"/>
    <property type="match status" value="1"/>
</dbReference>
<dbReference type="InterPro" id="IPR023346">
    <property type="entry name" value="Lysozyme-like_dom_sf"/>
</dbReference>
<dbReference type="PANTHER" id="PTHR34135:SF3">
    <property type="entry name" value="PNEUMOCOCCAL VACCINE ANTIGEN A"/>
    <property type="match status" value="1"/>
</dbReference>
<comment type="caution">
    <text evidence="3">The sequence shown here is derived from an EMBL/GenBank/DDBJ whole genome shotgun (WGS) entry which is preliminary data.</text>
</comment>
<keyword evidence="4" id="KW-1185">Reference proteome</keyword>
<sequence length="226" mass="25099">MKGKQKKKQVQRNFNIAILLLGLCFAGAIGNKFIRLQHQGITEPAHKMNPSDEIQQYTPLLYSELEKVDLEDYTAVLVAIMQQESNGKGGDPMQASESAGLAPNSISDPEQSIKQGVKHFKRTLAYGNQKQVDFPTIIQAYNMGAGYIDYVAKHGGKHSETIAKNFSMIQVKKNPSVYNCNGDKNNFRYPYCYGDFSYTTKVTKNMETLTVTLPGVNGEETAESSL</sequence>
<feature type="domain" description="CwlT-like lysozyme" evidence="2">
    <location>
        <begin position="52"/>
        <end position="205"/>
    </location>
</feature>
<protein>
    <submittedName>
        <fullName evidence="3">Lysozyme-like protein</fullName>
    </submittedName>
</protein>
<dbReference type="EMBL" id="SLVV01000002">
    <property type="protein sequence ID" value="TCN27092.1"/>
    <property type="molecule type" value="Genomic_DNA"/>
</dbReference>
<dbReference type="Gene3D" id="1.10.530.10">
    <property type="match status" value="1"/>
</dbReference>
<proteinExistence type="predicted"/>
<reference evidence="3 4" key="1">
    <citation type="journal article" date="2015" name="Stand. Genomic Sci.">
        <title>Genomic Encyclopedia of Bacterial and Archaeal Type Strains, Phase III: the genomes of soil and plant-associated and newly described type strains.</title>
        <authorList>
            <person name="Whitman W.B."/>
            <person name="Woyke T."/>
            <person name="Klenk H.P."/>
            <person name="Zhou Y."/>
            <person name="Lilburn T.G."/>
            <person name="Beck B.J."/>
            <person name="De Vos P."/>
            <person name="Vandamme P."/>
            <person name="Eisen J.A."/>
            <person name="Garrity G."/>
            <person name="Hugenholtz P."/>
            <person name="Kyrpides N.C."/>
        </authorList>
    </citation>
    <scope>NUCLEOTIDE SEQUENCE [LARGE SCALE GENOMIC DNA]</scope>
    <source>
        <strain evidence="3 4">CV53</strain>
    </source>
</reference>
<dbReference type="PANTHER" id="PTHR34135">
    <property type="entry name" value="LYSOZYME"/>
    <property type="match status" value="1"/>
</dbReference>
<organism evidence="3 4">
    <name type="scientific">Mesobacillus foraminis</name>
    <dbReference type="NCBI Taxonomy" id="279826"/>
    <lineage>
        <taxon>Bacteria</taxon>
        <taxon>Bacillati</taxon>
        <taxon>Bacillota</taxon>
        <taxon>Bacilli</taxon>
        <taxon>Bacillales</taxon>
        <taxon>Bacillaceae</taxon>
        <taxon>Mesobacillus</taxon>
    </lineage>
</organism>
<dbReference type="Proteomes" id="UP000295689">
    <property type="component" value="Unassembled WGS sequence"/>
</dbReference>
<evidence type="ECO:0000256" key="1">
    <source>
        <dbReference type="SAM" id="MobiDB-lite"/>
    </source>
</evidence>
<evidence type="ECO:0000259" key="2">
    <source>
        <dbReference type="Pfam" id="PF13702"/>
    </source>
</evidence>
<accession>A0A4R2BKM6</accession>